<dbReference type="GO" id="GO:1990904">
    <property type="term" value="C:ribonucleoprotein complex"/>
    <property type="evidence" value="ECO:0007669"/>
    <property type="project" value="UniProtKB-KW"/>
</dbReference>
<sequence length="176" mass="18577">MALRLDDKKALVAEVAAVAATAQSVVAAEYRGLKVSQMTELRTKARKSGVYLRVVKNTLARKAIAGTQFEVVGKSLKGPLVLAFSKEDPGAAARLVKDFAKTNDKLVTTVVSLGGALLTAKDLDRVASLPTLEAARASLLGLLQAPMSQFVRTINEPHAQLVRVLAAQKDKLGASA</sequence>
<keyword evidence="3 6" id="KW-0689">Ribosomal protein</keyword>
<dbReference type="EMBL" id="BLJN01000014">
    <property type="protein sequence ID" value="GFE85014.1"/>
    <property type="molecule type" value="Genomic_DNA"/>
</dbReference>
<dbReference type="RefSeq" id="WP_161816583.1">
    <property type="nucleotide sequence ID" value="NZ_BLJN01000014.1"/>
</dbReference>
<evidence type="ECO:0000313" key="7">
    <source>
        <dbReference type="EMBL" id="GFE85014.1"/>
    </source>
</evidence>
<evidence type="ECO:0000256" key="5">
    <source>
        <dbReference type="ARBA" id="ARBA00035202"/>
    </source>
</evidence>
<comment type="function">
    <text evidence="1 6">Forms part of the ribosomal stalk, playing a central role in the interaction of the ribosome with GTP-bound translation factors.</text>
</comment>
<dbReference type="InterPro" id="IPR043141">
    <property type="entry name" value="Ribosomal_uL10-like_sf"/>
</dbReference>
<evidence type="ECO:0000256" key="1">
    <source>
        <dbReference type="ARBA" id="ARBA00002633"/>
    </source>
</evidence>
<comment type="caution">
    <text evidence="7">The sequence shown here is derived from an EMBL/GenBank/DDBJ whole genome shotgun (WGS) entry which is preliminary data.</text>
</comment>
<keyword evidence="6" id="KW-0699">rRNA-binding</keyword>
<evidence type="ECO:0000256" key="4">
    <source>
        <dbReference type="ARBA" id="ARBA00023274"/>
    </source>
</evidence>
<evidence type="ECO:0000256" key="2">
    <source>
        <dbReference type="ARBA" id="ARBA00008889"/>
    </source>
</evidence>
<dbReference type="Gene3D" id="3.30.70.1730">
    <property type="match status" value="1"/>
</dbReference>
<dbReference type="InterPro" id="IPR022973">
    <property type="entry name" value="Ribosomal_uL10_bac"/>
</dbReference>
<name>A0A829YNH1_9GAMM</name>
<dbReference type="NCBIfam" id="NF000955">
    <property type="entry name" value="PRK00099.1-1"/>
    <property type="match status" value="1"/>
</dbReference>
<keyword evidence="8" id="KW-1185">Reference proteome</keyword>
<comment type="similarity">
    <text evidence="2 6">Belongs to the universal ribosomal protein uL10 family.</text>
</comment>
<protein>
    <recommendedName>
        <fullName evidence="5 6">Large ribosomal subunit protein uL10</fullName>
    </recommendedName>
</protein>
<dbReference type="SUPFAM" id="SSF160369">
    <property type="entry name" value="Ribosomal protein L10-like"/>
    <property type="match status" value="1"/>
</dbReference>
<dbReference type="InterPro" id="IPR001790">
    <property type="entry name" value="Ribosomal_uL10"/>
</dbReference>
<comment type="subunit">
    <text evidence="6">Part of the ribosomal stalk of the 50S ribosomal subunit. The N-terminus interacts with L11 and the large rRNA to form the base of the stalk. The C-terminus forms an elongated spine to which L12 dimers bind in a sequential fashion forming a multimeric L10(L12)X complex.</text>
</comment>
<dbReference type="InterPro" id="IPR047865">
    <property type="entry name" value="Ribosomal_uL10_bac_type"/>
</dbReference>
<dbReference type="Proteomes" id="UP000445000">
    <property type="component" value="Unassembled WGS sequence"/>
</dbReference>
<reference evidence="8" key="1">
    <citation type="submission" date="2020-01" db="EMBL/GenBank/DDBJ databases">
        <title>'Steroidobacter agaridevorans' sp. nov., agar-degrading bacteria isolated from rhizosphere soils.</title>
        <authorList>
            <person name="Ikenaga M."/>
            <person name="Kataoka M."/>
            <person name="Murouchi A."/>
            <person name="Katsuragi S."/>
            <person name="Sakai M."/>
        </authorList>
    </citation>
    <scope>NUCLEOTIDE SEQUENCE [LARGE SCALE GENOMIC DNA]</scope>
    <source>
        <strain evidence="8">YU21-B</strain>
    </source>
</reference>
<evidence type="ECO:0000313" key="8">
    <source>
        <dbReference type="Proteomes" id="UP000445000"/>
    </source>
</evidence>
<dbReference type="AlphaFoldDB" id="A0A829YNH1"/>
<dbReference type="CDD" id="cd05797">
    <property type="entry name" value="Ribosomal_L10"/>
    <property type="match status" value="1"/>
</dbReference>
<dbReference type="Gene3D" id="6.10.250.290">
    <property type="match status" value="1"/>
</dbReference>
<dbReference type="GO" id="GO:0070180">
    <property type="term" value="F:large ribosomal subunit rRNA binding"/>
    <property type="evidence" value="ECO:0007669"/>
    <property type="project" value="UniProtKB-UniRule"/>
</dbReference>
<dbReference type="GO" id="GO:0005840">
    <property type="term" value="C:ribosome"/>
    <property type="evidence" value="ECO:0007669"/>
    <property type="project" value="UniProtKB-KW"/>
</dbReference>
<keyword evidence="6" id="KW-0694">RNA-binding</keyword>
<dbReference type="PANTHER" id="PTHR11560">
    <property type="entry name" value="39S RIBOSOMAL PROTEIN L10, MITOCHONDRIAL"/>
    <property type="match status" value="1"/>
</dbReference>
<evidence type="ECO:0000256" key="6">
    <source>
        <dbReference type="HAMAP-Rule" id="MF_00362"/>
    </source>
</evidence>
<gene>
    <name evidence="6 7" type="primary">rplJ</name>
    <name evidence="7" type="ORF">GCM10011487_70140</name>
</gene>
<accession>A0A829YNH1</accession>
<organism evidence="7 8">
    <name type="scientific">Steroidobacter agaridevorans</name>
    <dbReference type="NCBI Taxonomy" id="2695856"/>
    <lineage>
        <taxon>Bacteria</taxon>
        <taxon>Pseudomonadati</taxon>
        <taxon>Pseudomonadota</taxon>
        <taxon>Gammaproteobacteria</taxon>
        <taxon>Steroidobacterales</taxon>
        <taxon>Steroidobacteraceae</taxon>
        <taxon>Steroidobacter</taxon>
    </lineage>
</organism>
<keyword evidence="4 6" id="KW-0687">Ribonucleoprotein</keyword>
<proteinExistence type="inferred from homology"/>
<evidence type="ECO:0000256" key="3">
    <source>
        <dbReference type="ARBA" id="ARBA00022980"/>
    </source>
</evidence>
<dbReference type="HAMAP" id="MF_00362">
    <property type="entry name" value="Ribosomal_uL10"/>
    <property type="match status" value="1"/>
</dbReference>
<dbReference type="GO" id="GO:0006412">
    <property type="term" value="P:translation"/>
    <property type="evidence" value="ECO:0007669"/>
    <property type="project" value="UniProtKB-UniRule"/>
</dbReference>
<dbReference type="Pfam" id="PF00466">
    <property type="entry name" value="Ribosomal_L10"/>
    <property type="match status" value="1"/>
</dbReference>